<evidence type="ECO:0000313" key="4">
    <source>
        <dbReference type="Proteomes" id="UP000265515"/>
    </source>
</evidence>
<protein>
    <submittedName>
        <fullName evidence="3">Uncharacterized protein</fullName>
    </submittedName>
</protein>
<feature type="coiled-coil region" evidence="1">
    <location>
        <begin position="401"/>
        <end position="484"/>
    </location>
</feature>
<organism evidence="3 4">
    <name type="scientific">Chara braunii</name>
    <name type="common">Braun's stonewort</name>
    <dbReference type="NCBI Taxonomy" id="69332"/>
    <lineage>
        <taxon>Eukaryota</taxon>
        <taxon>Viridiplantae</taxon>
        <taxon>Streptophyta</taxon>
        <taxon>Charophyceae</taxon>
        <taxon>Charales</taxon>
        <taxon>Characeae</taxon>
        <taxon>Chara</taxon>
    </lineage>
</organism>
<keyword evidence="1" id="KW-0175">Coiled coil</keyword>
<accession>A0A388KU76</accession>
<dbReference type="Gramene" id="GBG73589">
    <property type="protein sequence ID" value="GBG73589"/>
    <property type="gene ID" value="CBR_g16931"/>
</dbReference>
<reference evidence="3 4" key="1">
    <citation type="journal article" date="2018" name="Cell">
        <title>The Chara Genome: Secondary Complexity and Implications for Plant Terrestrialization.</title>
        <authorList>
            <person name="Nishiyama T."/>
            <person name="Sakayama H."/>
            <person name="Vries J.D."/>
            <person name="Buschmann H."/>
            <person name="Saint-Marcoux D."/>
            <person name="Ullrich K.K."/>
            <person name="Haas F.B."/>
            <person name="Vanderstraeten L."/>
            <person name="Becker D."/>
            <person name="Lang D."/>
            <person name="Vosolsobe S."/>
            <person name="Rombauts S."/>
            <person name="Wilhelmsson P.K.I."/>
            <person name="Janitza P."/>
            <person name="Kern R."/>
            <person name="Heyl A."/>
            <person name="Rumpler F."/>
            <person name="Villalobos L.I.A.C."/>
            <person name="Clay J.M."/>
            <person name="Skokan R."/>
            <person name="Toyoda A."/>
            <person name="Suzuki Y."/>
            <person name="Kagoshima H."/>
            <person name="Schijlen E."/>
            <person name="Tajeshwar N."/>
            <person name="Catarino B."/>
            <person name="Hetherington A.J."/>
            <person name="Saltykova A."/>
            <person name="Bonnot C."/>
            <person name="Breuninger H."/>
            <person name="Symeonidi A."/>
            <person name="Radhakrishnan G.V."/>
            <person name="Van Nieuwerburgh F."/>
            <person name="Deforce D."/>
            <person name="Chang C."/>
            <person name="Karol K.G."/>
            <person name="Hedrich R."/>
            <person name="Ulvskov P."/>
            <person name="Glockner G."/>
            <person name="Delwiche C.F."/>
            <person name="Petrasek J."/>
            <person name="Van de Peer Y."/>
            <person name="Friml J."/>
            <person name="Beilby M."/>
            <person name="Dolan L."/>
            <person name="Kohara Y."/>
            <person name="Sugano S."/>
            <person name="Fujiyama A."/>
            <person name="Delaux P.-M."/>
            <person name="Quint M."/>
            <person name="TheiBen G."/>
            <person name="Hagemann M."/>
            <person name="Harholt J."/>
            <person name="Dunand C."/>
            <person name="Zachgo S."/>
            <person name="Langdale J."/>
            <person name="Maumus F."/>
            <person name="Straeten D.V.D."/>
            <person name="Gould S.B."/>
            <person name="Rensing S.A."/>
        </authorList>
    </citation>
    <scope>NUCLEOTIDE SEQUENCE [LARGE SCALE GENOMIC DNA]</scope>
    <source>
        <strain evidence="3 4">S276</strain>
    </source>
</reference>
<proteinExistence type="predicted"/>
<feature type="region of interest" description="Disordered" evidence="2">
    <location>
        <begin position="34"/>
        <end position="120"/>
    </location>
</feature>
<sequence length="511" mass="58161">MERKKRKEVSAIQGADLALGGVLSNMAAQLKEMKEQMAPGKVMAVGQATNKRRYGGDDEEDKEEEEEESEQTTKAKTTQKKIKNQPTRKQGTDKVQNPQQARTSEAQAPATQLAPWPVVAPMGNKNRADGLSRIKWVQPGEAKKEMSPVDGFLEEDDMQLHVNAWALKVKDDGVQEGRPMWFAPTTFVKDERPNPVKRSSDDTEGRSGGAFQASFWQGTTTGITRVTRNADGMPIYKKGDNLRLFLREFEDHAFGRKWDTPIMLQKVNGVVECQLKIEEITTDCLGWMTFKTEMWTEYGDLRRDEIEEDITFDETNVEDFEESIALCAENKEWNEKEKLEQGEAEIDEKLEGTGKSQRGNDKDGKMEVSIKGLQERVKEKEELLTHGVASHIPEIMKDAQVEKMEKEVESMRVEMSKVKEEQQELKKQVGLLNIALGSKNKEVEKKKVEREKLEREVGKLEGKVNKQEKKMEALRKVSQEGETEMPTKIAEWNDELRFEIRSVTETPHAPG</sequence>
<dbReference type="EMBL" id="BFEA01000186">
    <property type="protein sequence ID" value="GBG73589.1"/>
    <property type="molecule type" value="Genomic_DNA"/>
</dbReference>
<feature type="compositionally biased region" description="Polar residues" evidence="2">
    <location>
        <begin position="84"/>
        <end position="110"/>
    </location>
</feature>
<dbReference type="Proteomes" id="UP000265515">
    <property type="component" value="Unassembled WGS sequence"/>
</dbReference>
<comment type="caution">
    <text evidence="3">The sequence shown here is derived from an EMBL/GenBank/DDBJ whole genome shotgun (WGS) entry which is preliminary data.</text>
</comment>
<feature type="region of interest" description="Disordered" evidence="2">
    <location>
        <begin position="345"/>
        <end position="364"/>
    </location>
</feature>
<name>A0A388KU76_CHABU</name>
<keyword evidence="4" id="KW-1185">Reference proteome</keyword>
<evidence type="ECO:0000256" key="2">
    <source>
        <dbReference type="SAM" id="MobiDB-lite"/>
    </source>
</evidence>
<evidence type="ECO:0000313" key="3">
    <source>
        <dbReference type="EMBL" id="GBG73589.1"/>
    </source>
</evidence>
<dbReference type="AlphaFoldDB" id="A0A388KU76"/>
<evidence type="ECO:0000256" key="1">
    <source>
        <dbReference type="SAM" id="Coils"/>
    </source>
</evidence>
<feature type="compositionally biased region" description="Basic and acidic residues" evidence="2">
    <location>
        <begin position="191"/>
        <end position="205"/>
    </location>
</feature>
<gene>
    <name evidence="3" type="ORF">CBR_g16931</name>
</gene>
<feature type="compositionally biased region" description="Acidic residues" evidence="2">
    <location>
        <begin position="57"/>
        <end position="70"/>
    </location>
</feature>
<feature type="region of interest" description="Disordered" evidence="2">
    <location>
        <begin position="191"/>
        <end position="210"/>
    </location>
</feature>